<feature type="compositionally biased region" description="Polar residues" evidence="1">
    <location>
        <begin position="356"/>
        <end position="371"/>
    </location>
</feature>
<dbReference type="Proteomes" id="UP001355207">
    <property type="component" value="Chromosome 10"/>
</dbReference>
<feature type="compositionally biased region" description="Basic residues" evidence="1">
    <location>
        <begin position="501"/>
        <end position="513"/>
    </location>
</feature>
<feature type="compositionally biased region" description="Low complexity" evidence="1">
    <location>
        <begin position="841"/>
        <end position="852"/>
    </location>
</feature>
<feature type="compositionally biased region" description="Low complexity" evidence="1">
    <location>
        <begin position="537"/>
        <end position="557"/>
    </location>
</feature>
<protein>
    <recommendedName>
        <fullName evidence="4">Fork-head domain-containing protein</fullName>
    </recommendedName>
</protein>
<keyword evidence="3" id="KW-1185">Reference proteome</keyword>
<evidence type="ECO:0000313" key="3">
    <source>
        <dbReference type="Proteomes" id="UP001355207"/>
    </source>
</evidence>
<feature type="compositionally biased region" description="Polar residues" evidence="1">
    <location>
        <begin position="558"/>
        <end position="572"/>
    </location>
</feature>
<evidence type="ECO:0008006" key="4">
    <source>
        <dbReference type="Google" id="ProtNLM"/>
    </source>
</evidence>
<feature type="region of interest" description="Disordered" evidence="1">
    <location>
        <begin position="291"/>
        <end position="314"/>
    </location>
</feature>
<sequence length="964" mass="107975">MSFYISSYQNYHGNNDPSQDLLQEDLPQTINPRLLQPSLFNSNDTTDHSISANFLSSYNLLPYQEPTYSHTPQIDIATYNTLSNSEYSFHPLNRVESSSIWLSEDWKVLPLLTSPSSTPSINTPYPFNLFQQNNHINPTFFPYHDSTTRYTQSLPQDNTIIMNSIATINNNNNKNLPHSPQTIHYLPPQAIHQESSTSSQEVIMVEPDHTARSSTFPFSKLNMNNHLGSSSERAAQTIITNDMGCQNQQYPLGPPIQFPSSSSSSSSSSSISTVSQPNPFWHSNQYGNIATSSNINPLQPGLSSGEETELDSDDEDEYKPIVKIQIKQNPVENKIISGEKQGEEEEEGGEEINIELSSTSAGPSLISNSKAQSKRYSTRVLSLEEEAEYYHSSVKTTSTSTSTSNSTDATEKNVEKEKEHAAMPQAKPNSASTKKKGLPKFKAFVPKSFKAHEENTKDKNEIDQKPPSPLTRNGRYPTRLTTIRIKEEIRDNDKNDNTSNRKSKLALKIKKDKKGNSVSKVENNKDNKNQRINSNDSVTSDATTFSTTTSSSSEGSTYNATTTTSNRNVSGNTNGGKVPSGAFIWQLMRMLACDKFPGYVILRNGIAYIPDTEAFSKVVLTAVYSEYEKKDKNGNIINWKSKEWTSFQRNLNNYIGWWPFERTAVPGTGLKSQTITVPTIKELSKKWNSYKLDSKILEKELIKLKEWSKRTKPLKPLNLKYPIPQGIFKSSSTSRCKKSNKKPKWQQHQEQDENFDLGYESESESILVELTSEEQREFQNSLKLQQASSSPKGPPTFLQDRDLNRINSEEKIQLGLRLDGSQLPITPEKEKNQKGKKRTFASLSSESPESASCNQKSSNDPDEIFTPSPTFSSFKMTPQTTNMNTNNETKAKKPRSNFKHKQLPTPASLNKSQPRSAVHPIINVEPQTEQSGSSSLSSGNQVEVDVFGPIMNIAKEGKGKSKAW</sequence>
<feature type="compositionally biased region" description="Low complexity" evidence="1">
    <location>
        <begin position="392"/>
        <end position="408"/>
    </location>
</feature>
<feature type="region of interest" description="Disordered" evidence="1">
    <location>
        <begin position="334"/>
        <end position="573"/>
    </location>
</feature>
<reference evidence="2 3" key="1">
    <citation type="submission" date="2024-01" db="EMBL/GenBank/DDBJ databases">
        <title>Comparative genomics of Cryptococcus and Kwoniella reveals pathogenesis evolution and contrasting modes of karyotype evolution via chromosome fusion or intercentromeric recombination.</title>
        <authorList>
            <person name="Coelho M.A."/>
            <person name="David-Palma M."/>
            <person name="Shea T."/>
            <person name="Bowers K."/>
            <person name="McGinley-Smith S."/>
            <person name="Mohammad A.W."/>
            <person name="Gnirke A."/>
            <person name="Yurkov A.M."/>
            <person name="Nowrousian M."/>
            <person name="Sun S."/>
            <person name="Cuomo C.A."/>
            <person name="Heitman J."/>
        </authorList>
    </citation>
    <scope>NUCLEOTIDE SEQUENCE [LARGE SCALE GENOMIC DNA]</scope>
    <source>
        <strain evidence="2 3">CBS 6074</strain>
    </source>
</reference>
<feature type="compositionally biased region" description="Basic and acidic residues" evidence="1">
    <location>
        <begin position="484"/>
        <end position="496"/>
    </location>
</feature>
<gene>
    <name evidence="2" type="ORF">L201_007018</name>
</gene>
<dbReference type="GeneID" id="91097687"/>
<feature type="compositionally biased region" description="Polar residues" evidence="1">
    <location>
        <begin position="778"/>
        <end position="791"/>
    </location>
</feature>
<feature type="compositionally biased region" description="Basic residues" evidence="1">
    <location>
        <begin position="735"/>
        <end position="745"/>
    </location>
</feature>
<accession>A0AAX4K4L3</accession>
<feature type="region of interest" description="Disordered" evidence="1">
    <location>
        <begin position="245"/>
        <end position="276"/>
    </location>
</feature>
<feature type="compositionally biased region" description="Low complexity" evidence="1">
    <location>
        <begin position="260"/>
        <end position="272"/>
    </location>
</feature>
<feature type="compositionally biased region" description="Basic and acidic residues" evidence="1">
    <location>
        <begin position="409"/>
        <end position="421"/>
    </location>
</feature>
<feature type="compositionally biased region" description="Basic residues" evidence="1">
    <location>
        <begin position="892"/>
        <end position="902"/>
    </location>
</feature>
<dbReference type="AlphaFoldDB" id="A0AAX4K4L3"/>
<feature type="compositionally biased region" description="Polar residues" evidence="1">
    <location>
        <begin position="905"/>
        <end position="915"/>
    </location>
</feature>
<feature type="compositionally biased region" description="Basic and acidic residues" evidence="1">
    <location>
        <begin position="450"/>
        <end position="464"/>
    </location>
</feature>
<feature type="compositionally biased region" description="Low complexity" evidence="1">
    <location>
        <begin position="875"/>
        <end position="888"/>
    </location>
</feature>
<feature type="region of interest" description="Disordered" evidence="1">
    <location>
        <begin position="731"/>
        <end position="758"/>
    </location>
</feature>
<feature type="region of interest" description="Disordered" evidence="1">
    <location>
        <begin position="817"/>
        <end position="916"/>
    </location>
</feature>
<organism evidence="2 3">
    <name type="scientific">Kwoniella dendrophila CBS 6074</name>
    <dbReference type="NCBI Taxonomy" id="1295534"/>
    <lineage>
        <taxon>Eukaryota</taxon>
        <taxon>Fungi</taxon>
        <taxon>Dikarya</taxon>
        <taxon>Basidiomycota</taxon>
        <taxon>Agaricomycotina</taxon>
        <taxon>Tremellomycetes</taxon>
        <taxon>Tremellales</taxon>
        <taxon>Cryptococcaceae</taxon>
        <taxon>Kwoniella</taxon>
    </lineage>
</organism>
<feature type="region of interest" description="Disordered" evidence="1">
    <location>
        <begin position="777"/>
        <end position="800"/>
    </location>
</feature>
<proteinExistence type="predicted"/>
<dbReference type="RefSeq" id="XP_066078826.1">
    <property type="nucleotide sequence ID" value="XM_066222729.1"/>
</dbReference>
<feature type="compositionally biased region" description="Acidic residues" evidence="1">
    <location>
        <begin position="342"/>
        <end position="353"/>
    </location>
</feature>
<name>A0AAX4K4L3_9TREE</name>
<dbReference type="EMBL" id="CP144107">
    <property type="protein sequence ID" value="WWC92064.1"/>
    <property type="molecule type" value="Genomic_DNA"/>
</dbReference>
<evidence type="ECO:0000313" key="2">
    <source>
        <dbReference type="EMBL" id="WWC92064.1"/>
    </source>
</evidence>
<evidence type="ECO:0000256" key="1">
    <source>
        <dbReference type="SAM" id="MobiDB-lite"/>
    </source>
</evidence>